<feature type="domain" description="Histidine kinase" evidence="9">
    <location>
        <begin position="271"/>
        <end position="481"/>
    </location>
</feature>
<evidence type="ECO:0000313" key="11">
    <source>
        <dbReference type="EMBL" id="RLJ23634.1"/>
    </source>
</evidence>
<dbReference type="GO" id="GO:0004721">
    <property type="term" value="F:phosphoprotein phosphatase activity"/>
    <property type="evidence" value="ECO:0007669"/>
    <property type="project" value="TreeGrafter"/>
</dbReference>
<keyword evidence="6" id="KW-0902">Two-component regulatory system</keyword>
<dbReference type="InterPro" id="IPR036097">
    <property type="entry name" value="HisK_dim/P_sf"/>
</dbReference>
<dbReference type="EC" id="2.7.13.3" evidence="2"/>
<dbReference type="InterPro" id="IPR003661">
    <property type="entry name" value="HisK_dim/P_dom"/>
</dbReference>
<comment type="caution">
    <text evidence="11">The sequence shown here is derived from an EMBL/GenBank/DDBJ whole genome shotgun (WGS) entry which is preliminary data.</text>
</comment>
<dbReference type="CDD" id="cd00082">
    <property type="entry name" value="HisKA"/>
    <property type="match status" value="1"/>
</dbReference>
<dbReference type="RefSeq" id="WP_101472882.1">
    <property type="nucleotide sequence ID" value="NZ_PJND01000010.1"/>
</dbReference>
<dbReference type="Pfam" id="PF02518">
    <property type="entry name" value="HATPase_c"/>
    <property type="match status" value="1"/>
</dbReference>
<dbReference type="InterPro" id="IPR050351">
    <property type="entry name" value="BphY/WalK/GraS-like"/>
</dbReference>
<evidence type="ECO:0000256" key="3">
    <source>
        <dbReference type="ARBA" id="ARBA00022553"/>
    </source>
</evidence>
<evidence type="ECO:0000256" key="4">
    <source>
        <dbReference type="ARBA" id="ARBA00022679"/>
    </source>
</evidence>
<name>A0A497UAH0_9FLAO</name>
<keyword evidence="7" id="KW-1133">Transmembrane helix</keyword>
<dbReference type="SUPFAM" id="SSF55874">
    <property type="entry name" value="ATPase domain of HSP90 chaperone/DNA topoisomerase II/histidine kinase"/>
    <property type="match status" value="1"/>
</dbReference>
<feature type="transmembrane region" description="Helical" evidence="7">
    <location>
        <begin position="232"/>
        <end position="252"/>
    </location>
</feature>
<dbReference type="InterPro" id="IPR005467">
    <property type="entry name" value="His_kinase_dom"/>
</dbReference>
<reference evidence="11 13" key="2">
    <citation type="submission" date="2018-10" db="EMBL/GenBank/DDBJ databases">
        <title>Genomic Encyclopedia of Archaeal and Bacterial Type Strains, Phase II (KMG-II): from individual species to whole genera.</title>
        <authorList>
            <person name="Goeker M."/>
        </authorList>
    </citation>
    <scope>NUCLEOTIDE SEQUENCE [LARGE SCALE GENOMIC DNA]</scope>
    <source>
        <strain evidence="11 13">DSM 21886</strain>
    </source>
</reference>
<feature type="chain" id="PRO_5019829853" description="histidine kinase" evidence="8">
    <location>
        <begin position="21"/>
        <end position="481"/>
    </location>
</feature>
<accession>A0A497UAH0</accession>
<dbReference type="InterPro" id="IPR003594">
    <property type="entry name" value="HATPase_dom"/>
</dbReference>
<dbReference type="InterPro" id="IPR036890">
    <property type="entry name" value="HATPase_C_sf"/>
</dbReference>
<dbReference type="Pfam" id="PF00512">
    <property type="entry name" value="HisKA"/>
    <property type="match status" value="1"/>
</dbReference>
<evidence type="ECO:0000256" key="5">
    <source>
        <dbReference type="ARBA" id="ARBA00022777"/>
    </source>
</evidence>
<dbReference type="SUPFAM" id="SSF47384">
    <property type="entry name" value="Homodimeric domain of signal transducing histidine kinase"/>
    <property type="match status" value="1"/>
</dbReference>
<organism evidence="11 13">
    <name type="scientific">Flavobacterium lindanitolerans</name>
    <dbReference type="NCBI Taxonomy" id="428988"/>
    <lineage>
        <taxon>Bacteria</taxon>
        <taxon>Pseudomonadati</taxon>
        <taxon>Bacteroidota</taxon>
        <taxon>Flavobacteriia</taxon>
        <taxon>Flavobacteriales</taxon>
        <taxon>Flavobacteriaceae</taxon>
        <taxon>Flavobacterium</taxon>
    </lineage>
</organism>
<sequence length="481" mass="54112">MKRKILLAFALMSVSVAGIAALQLFYSYTTYVSERRQFERDCNEALDEAVDSSFTRYRKIVTGTFRSWLNDPSFIEITARWNPDVKETVFTIKERQPSPVGQSQISMSIGDLKERFDSITPGSKELLVNHMVSQVDAELKKGYVWFYTQKLGDSLTKIAYDTPIEKALLKKEYKVALEKRGIMLPFFFNGKGDGKSYQTKKVNISLRRPHKKEMLQVSVVNVDLFLLGQLKWVLAGSILLLLITLFCFWYTLRLLLSQQKLNAIKDDFINNMTHEINTPLTSIAITAESLKKFSHDKEAQENYIDIILHQSSKLMSLTDEILTSARLESSEMELQDMIAVDTMLQQIAAQTESPVQISVTANSNATLQGNKKHLDRAIANLIDNAVKYSTSTNSVVEIRSSIENGELLIAIADNGPGIPDEHKEAVFSPFYRIPSGNIHNVKGYGLGLSYVKKVITAHKGSILLKDNIPNGSLFLIKLPLS</sequence>
<dbReference type="PROSITE" id="PS50109">
    <property type="entry name" value="HIS_KIN"/>
    <property type="match status" value="1"/>
</dbReference>
<evidence type="ECO:0000256" key="7">
    <source>
        <dbReference type="SAM" id="Phobius"/>
    </source>
</evidence>
<evidence type="ECO:0000256" key="8">
    <source>
        <dbReference type="SAM" id="SignalP"/>
    </source>
</evidence>
<keyword evidence="12" id="KW-1185">Reference proteome</keyword>
<dbReference type="PRINTS" id="PR00344">
    <property type="entry name" value="BCTRLSENSOR"/>
</dbReference>
<dbReference type="GO" id="GO:0016036">
    <property type="term" value="P:cellular response to phosphate starvation"/>
    <property type="evidence" value="ECO:0007669"/>
    <property type="project" value="TreeGrafter"/>
</dbReference>
<dbReference type="SMART" id="SM00387">
    <property type="entry name" value="HATPase_c"/>
    <property type="match status" value="1"/>
</dbReference>
<proteinExistence type="predicted"/>
<dbReference type="AlphaFoldDB" id="A0A497UAH0"/>
<gene>
    <name evidence="10" type="ORF">B0G92_3121</name>
    <name evidence="11" type="ORF">CLV50_2907</name>
</gene>
<dbReference type="Proteomes" id="UP000233767">
    <property type="component" value="Unassembled WGS sequence"/>
</dbReference>
<dbReference type="EMBL" id="PJND01000010">
    <property type="protein sequence ID" value="PKW20409.1"/>
    <property type="molecule type" value="Genomic_DNA"/>
</dbReference>
<keyword evidence="3" id="KW-0597">Phosphoprotein</keyword>
<keyword evidence="4" id="KW-0808">Transferase</keyword>
<dbReference type="GO" id="GO:0000155">
    <property type="term" value="F:phosphorelay sensor kinase activity"/>
    <property type="evidence" value="ECO:0007669"/>
    <property type="project" value="InterPro"/>
</dbReference>
<reference evidence="10 12" key="1">
    <citation type="submission" date="2017-12" db="EMBL/GenBank/DDBJ databases">
        <title>Genomic Encyclopedia of Type Strains, Phase III (KMG-III): the genomes of soil and plant-associated and newly described type strains.</title>
        <authorList>
            <person name="Whitman W."/>
        </authorList>
    </citation>
    <scope>NUCLEOTIDE SEQUENCE [LARGE SCALE GENOMIC DNA]</scope>
    <source>
        <strain evidence="10 12">IP-10</strain>
    </source>
</reference>
<dbReference type="Gene3D" id="3.30.565.10">
    <property type="entry name" value="Histidine kinase-like ATPase, C-terminal domain"/>
    <property type="match status" value="1"/>
</dbReference>
<dbReference type="PANTHER" id="PTHR45453">
    <property type="entry name" value="PHOSPHATE REGULON SENSOR PROTEIN PHOR"/>
    <property type="match status" value="1"/>
</dbReference>
<keyword evidence="8" id="KW-0732">Signal</keyword>
<keyword evidence="5" id="KW-0418">Kinase</keyword>
<dbReference type="EMBL" id="RCCB01000014">
    <property type="protein sequence ID" value="RLJ23634.1"/>
    <property type="molecule type" value="Genomic_DNA"/>
</dbReference>
<evidence type="ECO:0000256" key="1">
    <source>
        <dbReference type="ARBA" id="ARBA00000085"/>
    </source>
</evidence>
<dbReference type="Gene3D" id="1.10.287.130">
    <property type="match status" value="1"/>
</dbReference>
<protein>
    <recommendedName>
        <fullName evidence="2">histidine kinase</fullName>
        <ecNumber evidence="2">2.7.13.3</ecNumber>
    </recommendedName>
</protein>
<keyword evidence="7" id="KW-0812">Transmembrane</keyword>
<keyword evidence="7" id="KW-0472">Membrane</keyword>
<dbReference type="SMART" id="SM00388">
    <property type="entry name" value="HisKA"/>
    <property type="match status" value="1"/>
</dbReference>
<dbReference type="InterPro" id="IPR004358">
    <property type="entry name" value="Sig_transdc_His_kin-like_C"/>
</dbReference>
<dbReference type="PANTHER" id="PTHR45453:SF1">
    <property type="entry name" value="PHOSPHATE REGULON SENSOR PROTEIN PHOR"/>
    <property type="match status" value="1"/>
</dbReference>
<evidence type="ECO:0000256" key="6">
    <source>
        <dbReference type="ARBA" id="ARBA00023012"/>
    </source>
</evidence>
<dbReference type="CDD" id="cd00075">
    <property type="entry name" value="HATPase"/>
    <property type="match status" value="1"/>
</dbReference>
<evidence type="ECO:0000256" key="2">
    <source>
        <dbReference type="ARBA" id="ARBA00012438"/>
    </source>
</evidence>
<evidence type="ECO:0000313" key="13">
    <source>
        <dbReference type="Proteomes" id="UP000275027"/>
    </source>
</evidence>
<feature type="signal peptide" evidence="8">
    <location>
        <begin position="1"/>
        <end position="20"/>
    </location>
</feature>
<evidence type="ECO:0000259" key="9">
    <source>
        <dbReference type="PROSITE" id="PS50109"/>
    </source>
</evidence>
<dbReference type="Proteomes" id="UP000275027">
    <property type="component" value="Unassembled WGS sequence"/>
</dbReference>
<comment type="catalytic activity">
    <reaction evidence="1">
        <text>ATP + protein L-histidine = ADP + protein N-phospho-L-histidine.</text>
        <dbReference type="EC" id="2.7.13.3"/>
    </reaction>
</comment>
<dbReference type="GO" id="GO:0005886">
    <property type="term" value="C:plasma membrane"/>
    <property type="evidence" value="ECO:0007669"/>
    <property type="project" value="TreeGrafter"/>
</dbReference>
<evidence type="ECO:0000313" key="10">
    <source>
        <dbReference type="EMBL" id="PKW20409.1"/>
    </source>
</evidence>
<evidence type="ECO:0000313" key="12">
    <source>
        <dbReference type="Proteomes" id="UP000233767"/>
    </source>
</evidence>